<accession>A0A0A1UDB9</accession>
<organism evidence="1 2">
    <name type="scientific">Entamoeba invadens IP1</name>
    <dbReference type="NCBI Taxonomy" id="370355"/>
    <lineage>
        <taxon>Eukaryota</taxon>
        <taxon>Amoebozoa</taxon>
        <taxon>Evosea</taxon>
        <taxon>Archamoebae</taxon>
        <taxon>Mastigamoebida</taxon>
        <taxon>Entamoebidae</taxon>
        <taxon>Entamoeba</taxon>
    </lineage>
</organism>
<dbReference type="AlphaFoldDB" id="A0A0A1UDB9"/>
<dbReference type="RefSeq" id="XP_004261115.1">
    <property type="nucleotide sequence ID" value="XM_004261067.1"/>
</dbReference>
<gene>
    <name evidence="1" type="ORF">EIN_131930</name>
</gene>
<dbReference type="KEGG" id="eiv:EIN_131930"/>
<dbReference type="EMBL" id="KB206244">
    <property type="protein sequence ID" value="ELP94344.1"/>
    <property type="molecule type" value="Genomic_DNA"/>
</dbReference>
<sequence>MLSFGTEIDNNKKDAIFSTRWFPPKIRKMRIKYLPIINMTKALSFYSQLHEITFSSISLNAKVNDVTVCDSIFKILTLQTLHKVTFEIDIFCKQFFNKMSIACDSGNTILKENVRYKLLVYSSWKKHSGLQKDEEFETMFSVQLDVINKLKTYNNFQIVTNIIHRSTEGMEIVSKKGIYIAQTYNEMCYNEITSVIHKGFLQVLKIEAKGLEIFDCDQYPNVYDIRINAFAGTLKLNKNIKFVELRNLRGMKSEIRVEMNTSKLETFIIKNVTVQGVILYKNVLKRFEAKRSSLECFWVDDKKTNDMVNTSDYVDLEGLEQFSVVANEKLNVYFGGKVIEFSQRKIVLKNKTLIIQDVMFYQKALCTKIEDIKTLNFDKFKFDTVEVKTTSGMILDFGDSKLKEMTLNRISYLTIRCGPTSFLKGEIFFKSSITLKALKDKEKSIRNSDLKIEVIDKDFTDYI</sequence>
<dbReference type="VEuPathDB" id="AmoebaDB:EIN_131930"/>
<name>A0A0A1UDB9_ENTIV</name>
<evidence type="ECO:0000313" key="2">
    <source>
        <dbReference type="Proteomes" id="UP000014680"/>
    </source>
</evidence>
<reference evidence="1 2" key="1">
    <citation type="submission" date="2012-10" db="EMBL/GenBank/DDBJ databases">
        <authorList>
            <person name="Zafar N."/>
            <person name="Inman J."/>
            <person name="Hall N."/>
            <person name="Lorenzi H."/>
            <person name="Caler E."/>
        </authorList>
    </citation>
    <scope>NUCLEOTIDE SEQUENCE [LARGE SCALE GENOMIC DNA]</scope>
    <source>
        <strain evidence="1 2">IP1</strain>
    </source>
</reference>
<dbReference type="GeneID" id="14893331"/>
<protein>
    <submittedName>
        <fullName evidence="1">Uncharacterized protein</fullName>
    </submittedName>
</protein>
<keyword evidence="2" id="KW-1185">Reference proteome</keyword>
<proteinExistence type="predicted"/>
<evidence type="ECO:0000313" key="1">
    <source>
        <dbReference type="EMBL" id="ELP94344.1"/>
    </source>
</evidence>
<dbReference type="Proteomes" id="UP000014680">
    <property type="component" value="Unassembled WGS sequence"/>
</dbReference>